<feature type="region of interest" description="Disordered" evidence="1">
    <location>
        <begin position="1"/>
        <end position="40"/>
    </location>
</feature>
<organism evidence="2 3">
    <name type="scientific">Naegleria lovaniensis</name>
    <name type="common">Amoeba</name>
    <dbReference type="NCBI Taxonomy" id="51637"/>
    <lineage>
        <taxon>Eukaryota</taxon>
        <taxon>Discoba</taxon>
        <taxon>Heterolobosea</taxon>
        <taxon>Tetramitia</taxon>
        <taxon>Eutetramitia</taxon>
        <taxon>Vahlkampfiidae</taxon>
        <taxon>Naegleria</taxon>
    </lineage>
</organism>
<reference evidence="2 3" key="1">
    <citation type="journal article" date="2018" name="BMC Genomics">
        <title>The genome of Naegleria lovaniensis, the basis for a comparative approach to unravel pathogenicity factors of the human pathogenic amoeba N. fowleri.</title>
        <authorList>
            <person name="Liechti N."/>
            <person name="Schurch N."/>
            <person name="Bruggmann R."/>
            <person name="Wittwer M."/>
        </authorList>
    </citation>
    <scope>NUCLEOTIDE SEQUENCE [LARGE SCALE GENOMIC DNA]</scope>
    <source>
        <strain evidence="2 3">ATCC 30569</strain>
    </source>
</reference>
<evidence type="ECO:0000313" key="3">
    <source>
        <dbReference type="Proteomes" id="UP000816034"/>
    </source>
</evidence>
<evidence type="ECO:0008006" key="4">
    <source>
        <dbReference type="Google" id="ProtNLM"/>
    </source>
</evidence>
<dbReference type="Gene3D" id="3.40.5.90">
    <property type="entry name" value="CDGSH iron-sulfur domain, mitoNEET-type"/>
    <property type="match status" value="1"/>
</dbReference>
<dbReference type="AlphaFoldDB" id="A0AA88GUH7"/>
<feature type="compositionally biased region" description="Polar residues" evidence="1">
    <location>
        <begin position="1"/>
        <end position="17"/>
    </location>
</feature>
<evidence type="ECO:0000313" key="2">
    <source>
        <dbReference type="EMBL" id="KAG2388651.1"/>
    </source>
</evidence>
<dbReference type="PANTHER" id="PTHR46491:SF3">
    <property type="entry name" value="CDGSH IRON-SULFUR DOMAIN-CONTAINING PROTEIN 3, MITOCHONDRIAL"/>
    <property type="match status" value="1"/>
</dbReference>
<name>A0AA88GUH7_NAELO</name>
<dbReference type="RefSeq" id="XP_044552643.1">
    <property type="nucleotide sequence ID" value="XM_044699138.1"/>
</dbReference>
<evidence type="ECO:0000256" key="1">
    <source>
        <dbReference type="SAM" id="MobiDB-lite"/>
    </source>
</evidence>
<dbReference type="Proteomes" id="UP000816034">
    <property type="component" value="Unassembled WGS sequence"/>
</dbReference>
<feature type="compositionally biased region" description="Low complexity" evidence="1">
    <location>
        <begin position="18"/>
        <end position="35"/>
    </location>
</feature>
<protein>
    <recommendedName>
        <fullName evidence="4">Iron-binding zinc finger CDGSH type domain-containing protein</fullName>
    </recommendedName>
</protein>
<dbReference type="InterPro" id="IPR052950">
    <property type="entry name" value="CISD"/>
</dbReference>
<sequence length="126" mass="13919">MNKNTHPAASNETVADQSNNTDENSTTTTSNTEITRIPNKPNIAMPCYKRIILQVGVTYSYCTCGFSKLEGGAFCDGTCKNSDEIKGWEPKEFTVNNFNSGGYSICCCKRTQKPPFCDGSHIDLDW</sequence>
<proteinExistence type="predicted"/>
<dbReference type="GO" id="GO:0005739">
    <property type="term" value="C:mitochondrion"/>
    <property type="evidence" value="ECO:0007669"/>
    <property type="project" value="TreeGrafter"/>
</dbReference>
<dbReference type="GeneID" id="68092552"/>
<dbReference type="PANTHER" id="PTHR46491">
    <property type="entry name" value="CDGSH IRON SULFUR DOMAIN PROTEIN HOMOLOG"/>
    <property type="match status" value="1"/>
</dbReference>
<dbReference type="GO" id="GO:0051537">
    <property type="term" value="F:2 iron, 2 sulfur cluster binding"/>
    <property type="evidence" value="ECO:0007669"/>
    <property type="project" value="TreeGrafter"/>
</dbReference>
<keyword evidence="3" id="KW-1185">Reference proteome</keyword>
<gene>
    <name evidence="2" type="ORF">C9374_000090</name>
</gene>
<dbReference type="EMBL" id="PYSW02000009">
    <property type="protein sequence ID" value="KAG2388651.1"/>
    <property type="molecule type" value="Genomic_DNA"/>
</dbReference>
<dbReference type="InterPro" id="IPR042216">
    <property type="entry name" value="MitoNEET_CISD"/>
</dbReference>
<accession>A0AA88GUH7</accession>
<comment type="caution">
    <text evidence="2">The sequence shown here is derived from an EMBL/GenBank/DDBJ whole genome shotgun (WGS) entry which is preliminary data.</text>
</comment>